<dbReference type="STRING" id="1965070.A0A3S3Q9W2"/>
<dbReference type="GO" id="GO:0006635">
    <property type="term" value="P:fatty acid beta-oxidation"/>
    <property type="evidence" value="ECO:0007669"/>
    <property type="project" value="TreeGrafter"/>
</dbReference>
<dbReference type="FunFam" id="1.10.12.10:FF:000001">
    <property type="entry name" value="Probable enoyl-CoA hydratase, mitochondrial"/>
    <property type="match status" value="1"/>
</dbReference>
<evidence type="ECO:0000256" key="2">
    <source>
        <dbReference type="ARBA" id="ARBA00023239"/>
    </source>
</evidence>
<proteinExistence type="inferred from homology"/>
<dbReference type="SUPFAM" id="SSF52096">
    <property type="entry name" value="ClpP/crotonase"/>
    <property type="match status" value="1"/>
</dbReference>
<dbReference type="AlphaFoldDB" id="A0A3S3Q9W2"/>
<dbReference type="InterPro" id="IPR014748">
    <property type="entry name" value="Enoyl-CoA_hydra_C"/>
</dbReference>
<protein>
    <submittedName>
        <fullName evidence="4">Methylglutaconyl-CoA hydratase-like protein</fullName>
    </submittedName>
</protein>
<comment type="caution">
    <text evidence="4">The sequence shown here is derived from an EMBL/GenBank/DDBJ whole genome shotgun (WGS) entry which is preliminary data.</text>
</comment>
<organism evidence="4 5">
    <name type="scientific">Dinothrombium tinctorium</name>
    <dbReference type="NCBI Taxonomy" id="1965070"/>
    <lineage>
        <taxon>Eukaryota</taxon>
        <taxon>Metazoa</taxon>
        <taxon>Ecdysozoa</taxon>
        <taxon>Arthropoda</taxon>
        <taxon>Chelicerata</taxon>
        <taxon>Arachnida</taxon>
        <taxon>Acari</taxon>
        <taxon>Acariformes</taxon>
        <taxon>Trombidiformes</taxon>
        <taxon>Prostigmata</taxon>
        <taxon>Anystina</taxon>
        <taxon>Parasitengona</taxon>
        <taxon>Trombidioidea</taxon>
        <taxon>Trombidiidae</taxon>
        <taxon>Dinothrombium</taxon>
    </lineage>
</organism>
<reference evidence="4" key="2">
    <citation type="submission" date="2018-11" db="EMBL/GenBank/DDBJ databases">
        <title>Trombidioid mite genomics.</title>
        <authorList>
            <person name="Dong X."/>
        </authorList>
    </citation>
    <scope>NUCLEOTIDE SEQUENCE</scope>
    <source>
        <strain evidence="4">UoL-WK</strain>
    </source>
</reference>
<evidence type="ECO:0000313" key="3">
    <source>
        <dbReference type="EMBL" id="RWS16510.1"/>
    </source>
</evidence>
<dbReference type="GO" id="GO:0005739">
    <property type="term" value="C:mitochondrion"/>
    <property type="evidence" value="ECO:0007669"/>
    <property type="project" value="TreeGrafter"/>
</dbReference>
<evidence type="ECO:0000256" key="1">
    <source>
        <dbReference type="ARBA" id="ARBA00005254"/>
    </source>
</evidence>
<dbReference type="OrthoDB" id="410701at2759"/>
<dbReference type="CDD" id="cd06558">
    <property type="entry name" value="crotonase-like"/>
    <property type="match status" value="1"/>
</dbReference>
<gene>
    <name evidence="3" type="ORF">B4U79_05778</name>
    <name evidence="4" type="ORF">B4U79_11434</name>
</gene>
<reference evidence="4 5" key="1">
    <citation type="journal article" date="2018" name="Gigascience">
        <title>Genomes of trombidid mites reveal novel predicted allergens and laterally-transferred genes associated with secondary metabolism.</title>
        <authorList>
            <person name="Dong X."/>
            <person name="Chaisiri K."/>
            <person name="Xia D."/>
            <person name="Armstrong S.D."/>
            <person name="Fang Y."/>
            <person name="Donnelly M.J."/>
            <person name="Kadowaki T."/>
            <person name="McGarry J.W."/>
            <person name="Darby A.C."/>
            <person name="Makepeace B.L."/>
        </authorList>
    </citation>
    <scope>NUCLEOTIDE SEQUENCE [LARGE SCALE GENOMIC DNA]</scope>
    <source>
        <strain evidence="4">UoL-WK</strain>
    </source>
</reference>
<dbReference type="Pfam" id="PF00378">
    <property type="entry name" value="ECH_1"/>
    <property type="match status" value="1"/>
</dbReference>
<dbReference type="FunFam" id="3.90.226.10:FF:000009">
    <property type="entry name" value="Carnitinyl-CoA dehydratase"/>
    <property type="match status" value="1"/>
</dbReference>
<dbReference type="PANTHER" id="PTHR11941:SF171">
    <property type="entry name" value="SD19268P"/>
    <property type="match status" value="1"/>
</dbReference>
<dbReference type="Proteomes" id="UP000285301">
    <property type="component" value="Unassembled WGS sequence"/>
</dbReference>
<dbReference type="InterPro" id="IPR001753">
    <property type="entry name" value="Enoyl-CoA_hydra/iso"/>
</dbReference>
<dbReference type="EMBL" id="NCKU01000218">
    <property type="protein sequence ID" value="RWS16510.1"/>
    <property type="molecule type" value="Genomic_DNA"/>
</dbReference>
<name>A0A3S3Q9W2_9ACAR</name>
<dbReference type="PANTHER" id="PTHR11941">
    <property type="entry name" value="ENOYL-COA HYDRATASE-RELATED"/>
    <property type="match status" value="1"/>
</dbReference>
<dbReference type="Gene3D" id="1.10.12.10">
    <property type="entry name" value="Lyase 2-enoyl-coa Hydratase, Chain A, domain 2"/>
    <property type="match status" value="1"/>
</dbReference>
<evidence type="ECO:0000313" key="4">
    <source>
        <dbReference type="EMBL" id="RWS16525.1"/>
    </source>
</evidence>
<keyword evidence="2" id="KW-0456">Lyase</keyword>
<dbReference type="Gene3D" id="3.90.226.10">
    <property type="entry name" value="2-enoyl-CoA Hydratase, Chain A, domain 1"/>
    <property type="match status" value="1"/>
</dbReference>
<sequence>MFIHLNRGLKAIVSRSRFSTIAKAETKEVFVEKLHGKHHGICVLALNEPRTKNALSKKLVSSFLDCLNHLRDDKNVRVLIVRSLVPGVFCAGADLKERLQMPLGQVEPWVNTLRAMVNKVYNFEWPTICALDGIALGGGLELALGCDLRVASKNAKMGLVETKLAIIPGAGGTQMLPRLVGPAIAKELIFTAKVLNGNEAHTLGITNHVVQQNEEENAAYEKAVEIASEMLSLGPKALRMAKLAINKGFDVDLSTGLTIEGACYGQLIPTLDRIEGLQAFLEKRSPKYRGE</sequence>
<keyword evidence="5" id="KW-1185">Reference proteome</keyword>
<dbReference type="InterPro" id="IPR029045">
    <property type="entry name" value="ClpP/crotonase-like_dom_sf"/>
</dbReference>
<accession>A0A3S3Q9W2</accession>
<comment type="similarity">
    <text evidence="1">Belongs to the enoyl-CoA hydratase/isomerase family.</text>
</comment>
<dbReference type="EMBL" id="NCKU01000217">
    <property type="protein sequence ID" value="RWS16525.1"/>
    <property type="molecule type" value="Genomic_DNA"/>
</dbReference>
<dbReference type="GO" id="GO:0004300">
    <property type="term" value="F:enoyl-CoA hydratase activity"/>
    <property type="evidence" value="ECO:0007669"/>
    <property type="project" value="UniProtKB-ARBA"/>
</dbReference>
<evidence type="ECO:0000313" key="5">
    <source>
        <dbReference type="Proteomes" id="UP000285301"/>
    </source>
</evidence>